<dbReference type="Pfam" id="PF03349">
    <property type="entry name" value="Toluene_X"/>
    <property type="match status" value="1"/>
</dbReference>
<proteinExistence type="inferred from homology"/>
<gene>
    <name evidence="9" type="ORF">ROA7745_00998</name>
</gene>
<evidence type="ECO:0000256" key="3">
    <source>
        <dbReference type="ARBA" id="ARBA00022452"/>
    </source>
</evidence>
<dbReference type="Gene3D" id="2.40.160.60">
    <property type="entry name" value="Outer membrane protein transport protein (OMPP1/FadL/TodX)"/>
    <property type="match status" value="1"/>
</dbReference>
<keyword evidence="7" id="KW-0998">Cell outer membrane</keyword>
<comment type="similarity">
    <text evidence="2">Belongs to the OmpP1/FadL family.</text>
</comment>
<dbReference type="SUPFAM" id="SSF56935">
    <property type="entry name" value="Porins"/>
    <property type="match status" value="1"/>
</dbReference>
<keyword evidence="5 8" id="KW-0732">Signal</keyword>
<accession>A0A1X7BNI5</accession>
<reference evidence="9 10" key="1">
    <citation type="submission" date="2017-03" db="EMBL/GenBank/DDBJ databases">
        <authorList>
            <person name="Afonso C.L."/>
            <person name="Miller P.J."/>
            <person name="Scott M.A."/>
            <person name="Spackman E."/>
            <person name="Goraichik I."/>
            <person name="Dimitrov K.M."/>
            <person name="Suarez D.L."/>
            <person name="Swayne D.E."/>
        </authorList>
    </citation>
    <scope>NUCLEOTIDE SEQUENCE [LARGE SCALE GENOMIC DNA]</scope>
    <source>
        <strain evidence="9 10">CECT 7745</strain>
    </source>
</reference>
<evidence type="ECO:0000256" key="1">
    <source>
        <dbReference type="ARBA" id="ARBA00004571"/>
    </source>
</evidence>
<evidence type="ECO:0000313" key="9">
    <source>
        <dbReference type="EMBL" id="SMC11187.1"/>
    </source>
</evidence>
<evidence type="ECO:0000313" key="10">
    <source>
        <dbReference type="Proteomes" id="UP000193224"/>
    </source>
</evidence>
<dbReference type="AlphaFoldDB" id="A0A1X7BNI5"/>
<evidence type="ECO:0000256" key="2">
    <source>
        <dbReference type="ARBA" id="ARBA00008163"/>
    </source>
</evidence>
<keyword evidence="6" id="KW-0472">Membrane</keyword>
<feature type="signal peptide" evidence="8">
    <location>
        <begin position="1"/>
        <end position="20"/>
    </location>
</feature>
<feature type="chain" id="PRO_5012146171" evidence="8">
    <location>
        <begin position="21"/>
        <end position="354"/>
    </location>
</feature>
<name>A0A1X7BNI5_9RHOB</name>
<dbReference type="EMBL" id="FWXB01000002">
    <property type="protein sequence ID" value="SMC11187.1"/>
    <property type="molecule type" value="Genomic_DNA"/>
</dbReference>
<evidence type="ECO:0000256" key="8">
    <source>
        <dbReference type="SAM" id="SignalP"/>
    </source>
</evidence>
<dbReference type="GO" id="GO:0009279">
    <property type="term" value="C:cell outer membrane"/>
    <property type="evidence" value="ECO:0007669"/>
    <property type="project" value="UniProtKB-SubCell"/>
</dbReference>
<dbReference type="InterPro" id="IPR005017">
    <property type="entry name" value="OMPP1/FadL/TodX"/>
</dbReference>
<dbReference type="Proteomes" id="UP000193224">
    <property type="component" value="Unassembled WGS sequence"/>
</dbReference>
<sequence length="354" mass="38248">MRKHALAATALTIAATGAHAGGIMRDGDRSQVLFEDGKNYLEFSTATVNPNVSGTVAGVLGSGNIQSSYQNYALSYKHQVNEKFSFAITGNEPYGANVTYVAGTPYPFSGSSAVLDTFAVTGLAKYNFSERVSAYGGVRIQALSGNLQIRTAGLPLPAVYNLQRDRDWQTGYVLGAAYQIPDIAMKVAITYESEIEHEFVDSLGLPFDVTIPQAVTLHAQSGIAKDTLLFGSIRWQEWTEFEIRPMDFLGGAVAIASEPSDIWTYEVGIGRRFTDHWSGAFTIGYEEDQGDVVGNLSGRDGYTSFGVAVKYETENWEITSGVRYIDVGSARTSIGANFTDNDAIAAGIKVGLRF</sequence>
<comment type="subcellular location">
    <subcellularLocation>
        <location evidence="1">Cell outer membrane</location>
        <topology evidence="1">Multi-pass membrane protein</topology>
    </subcellularLocation>
</comment>
<dbReference type="RefSeq" id="WP_085799126.1">
    <property type="nucleotide sequence ID" value="NZ_FWXB01000002.1"/>
</dbReference>
<organism evidence="9 10">
    <name type="scientific">Roseovarius aestuarii</name>
    <dbReference type="NCBI Taxonomy" id="475083"/>
    <lineage>
        <taxon>Bacteria</taxon>
        <taxon>Pseudomonadati</taxon>
        <taxon>Pseudomonadota</taxon>
        <taxon>Alphaproteobacteria</taxon>
        <taxon>Rhodobacterales</taxon>
        <taxon>Roseobacteraceae</taxon>
        <taxon>Roseovarius</taxon>
    </lineage>
</organism>
<dbReference type="OrthoDB" id="6679728at2"/>
<keyword evidence="4" id="KW-0812">Transmembrane</keyword>
<evidence type="ECO:0000256" key="7">
    <source>
        <dbReference type="ARBA" id="ARBA00023237"/>
    </source>
</evidence>
<evidence type="ECO:0000256" key="5">
    <source>
        <dbReference type="ARBA" id="ARBA00022729"/>
    </source>
</evidence>
<keyword evidence="10" id="KW-1185">Reference proteome</keyword>
<evidence type="ECO:0000256" key="6">
    <source>
        <dbReference type="ARBA" id="ARBA00023136"/>
    </source>
</evidence>
<keyword evidence="3" id="KW-1134">Transmembrane beta strand</keyword>
<protein>
    <submittedName>
        <fullName evidence="9">Outer membrane protein transport protein (OMPP1/FadL/TodX)</fullName>
    </submittedName>
</protein>
<evidence type="ECO:0000256" key="4">
    <source>
        <dbReference type="ARBA" id="ARBA00022692"/>
    </source>
</evidence>